<dbReference type="AlphaFoldDB" id="A0A9P6FRJ4"/>
<dbReference type="Proteomes" id="UP000780801">
    <property type="component" value="Unassembled WGS sequence"/>
</dbReference>
<organism evidence="1 2">
    <name type="scientific">Lunasporangiospora selenospora</name>
    <dbReference type="NCBI Taxonomy" id="979761"/>
    <lineage>
        <taxon>Eukaryota</taxon>
        <taxon>Fungi</taxon>
        <taxon>Fungi incertae sedis</taxon>
        <taxon>Mucoromycota</taxon>
        <taxon>Mortierellomycotina</taxon>
        <taxon>Mortierellomycetes</taxon>
        <taxon>Mortierellales</taxon>
        <taxon>Mortierellaceae</taxon>
        <taxon>Lunasporangiospora</taxon>
    </lineage>
</organism>
<dbReference type="InterPro" id="IPR036282">
    <property type="entry name" value="Glutathione-S-Trfase_C_sf"/>
</dbReference>
<evidence type="ECO:0000313" key="1">
    <source>
        <dbReference type="EMBL" id="KAF9579901.1"/>
    </source>
</evidence>
<reference evidence="1" key="1">
    <citation type="journal article" date="2020" name="Fungal Divers.">
        <title>Resolving the Mortierellaceae phylogeny through synthesis of multi-gene phylogenetics and phylogenomics.</title>
        <authorList>
            <person name="Vandepol N."/>
            <person name="Liber J."/>
            <person name="Desiro A."/>
            <person name="Na H."/>
            <person name="Kennedy M."/>
            <person name="Barry K."/>
            <person name="Grigoriev I.V."/>
            <person name="Miller A.N."/>
            <person name="O'Donnell K."/>
            <person name="Stajich J.E."/>
            <person name="Bonito G."/>
        </authorList>
    </citation>
    <scope>NUCLEOTIDE SEQUENCE</scope>
    <source>
        <strain evidence="1">KOD1015</strain>
    </source>
</reference>
<dbReference type="InterPro" id="IPR036249">
    <property type="entry name" value="Thioredoxin-like_sf"/>
</dbReference>
<sequence>MSSIQAAHFSKDASASEVMAHPESFTLRYFAVCGRGQTSRDILTFAGAKWEDTYSGEWSGEKASTPFGCLPLLFIRKGDKEALIKVFHSSSASQLSSFGALVNWNVPEARAKCYEIFKQSMLPNWIASHEKHLLSLADIMTSNLIQHFSYQPFGKEIIDIIRESPALWKLHETVISHPKLANSKSSEEFKKLEENTKMLYKDTMAAVST</sequence>
<accession>A0A9P6FRJ4</accession>
<dbReference type="SUPFAM" id="SSF47616">
    <property type="entry name" value="GST C-terminal domain-like"/>
    <property type="match status" value="1"/>
</dbReference>
<protein>
    <submittedName>
        <fullName evidence="1">Uncharacterized protein</fullName>
    </submittedName>
</protein>
<comment type="caution">
    <text evidence="1">The sequence shown here is derived from an EMBL/GenBank/DDBJ whole genome shotgun (WGS) entry which is preliminary data.</text>
</comment>
<dbReference type="Gene3D" id="3.40.30.10">
    <property type="entry name" value="Glutaredoxin"/>
    <property type="match status" value="1"/>
</dbReference>
<dbReference type="SUPFAM" id="SSF52833">
    <property type="entry name" value="Thioredoxin-like"/>
    <property type="match status" value="1"/>
</dbReference>
<name>A0A9P6FRJ4_9FUNG</name>
<dbReference type="EMBL" id="JAABOA010002413">
    <property type="protein sequence ID" value="KAF9579901.1"/>
    <property type="molecule type" value="Genomic_DNA"/>
</dbReference>
<evidence type="ECO:0000313" key="2">
    <source>
        <dbReference type="Proteomes" id="UP000780801"/>
    </source>
</evidence>
<proteinExistence type="predicted"/>
<dbReference type="OrthoDB" id="414243at2759"/>
<gene>
    <name evidence="1" type="ORF">BGW38_003657</name>
</gene>
<keyword evidence="2" id="KW-1185">Reference proteome</keyword>